<evidence type="ECO:0000256" key="2">
    <source>
        <dbReference type="ARBA" id="ARBA00023004"/>
    </source>
</evidence>
<dbReference type="SUPFAM" id="SSF53706">
    <property type="entry name" value="Formate dehydrogenase/DMSO reductase, domains 1-3"/>
    <property type="match status" value="1"/>
</dbReference>
<gene>
    <name evidence="5" type="ORF">ACFQT0_30680</name>
</gene>
<name>A0ABW2UEL7_9BACT</name>
<dbReference type="PANTHER" id="PTHR43105">
    <property type="entry name" value="RESPIRATORY NITRATE REDUCTASE"/>
    <property type="match status" value="1"/>
</dbReference>
<evidence type="ECO:0000313" key="6">
    <source>
        <dbReference type="Proteomes" id="UP001596513"/>
    </source>
</evidence>
<dbReference type="InterPro" id="IPR050123">
    <property type="entry name" value="Prok_molybdopt-oxidoreductase"/>
</dbReference>
<dbReference type="EMBL" id="JBHTEK010000006">
    <property type="protein sequence ID" value="MFC7671284.1"/>
    <property type="molecule type" value="Genomic_DNA"/>
</dbReference>
<keyword evidence="1" id="KW-0479">Metal-binding</keyword>
<organism evidence="5 6">
    <name type="scientific">Hymenobacter humi</name>
    <dbReference type="NCBI Taxonomy" id="1411620"/>
    <lineage>
        <taxon>Bacteria</taxon>
        <taxon>Pseudomonadati</taxon>
        <taxon>Bacteroidota</taxon>
        <taxon>Cytophagia</taxon>
        <taxon>Cytophagales</taxon>
        <taxon>Hymenobacteraceae</taxon>
        <taxon>Hymenobacter</taxon>
    </lineage>
</organism>
<dbReference type="Pfam" id="PF00384">
    <property type="entry name" value="Molybdopterin"/>
    <property type="match status" value="1"/>
</dbReference>
<comment type="caution">
    <text evidence="5">The sequence shown here is derived from an EMBL/GenBank/DDBJ whole genome shotgun (WGS) entry which is preliminary data.</text>
</comment>
<dbReference type="Proteomes" id="UP001596513">
    <property type="component" value="Unassembled WGS sequence"/>
</dbReference>
<proteinExistence type="predicted"/>
<dbReference type="InterPro" id="IPR006656">
    <property type="entry name" value="Mopterin_OxRdtase"/>
</dbReference>
<evidence type="ECO:0000313" key="5">
    <source>
        <dbReference type="EMBL" id="MFC7671284.1"/>
    </source>
</evidence>
<dbReference type="Gene3D" id="3.40.228.10">
    <property type="entry name" value="Dimethylsulfoxide Reductase, domain 2"/>
    <property type="match status" value="1"/>
</dbReference>
<evidence type="ECO:0000259" key="4">
    <source>
        <dbReference type="Pfam" id="PF00384"/>
    </source>
</evidence>
<accession>A0ABW2UEL7</accession>
<protein>
    <submittedName>
        <fullName evidence="5">Molybdopterin-dependent oxidoreductase</fullName>
    </submittedName>
</protein>
<feature type="domain" description="Molybdopterin oxidoreductase" evidence="4">
    <location>
        <begin position="2"/>
        <end position="150"/>
    </location>
</feature>
<reference evidence="6" key="1">
    <citation type="journal article" date="2019" name="Int. J. Syst. Evol. Microbiol.">
        <title>The Global Catalogue of Microorganisms (GCM) 10K type strain sequencing project: providing services to taxonomists for standard genome sequencing and annotation.</title>
        <authorList>
            <consortium name="The Broad Institute Genomics Platform"/>
            <consortium name="The Broad Institute Genome Sequencing Center for Infectious Disease"/>
            <person name="Wu L."/>
            <person name="Ma J."/>
        </authorList>
    </citation>
    <scope>NUCLEOTIDE SEQUENCE [LARGE SCALE GENOMIC DNA]</scope>
    <source>
        <strain evidence="6">JCM 19635</strain>
    </source>
</reference>
<evidence type="ECO:0000256" key="1">
    <source>
        <dbReference type="ARBA" id="ARBA00022723"/>
    </source>
</evidence>
<keyword evidence="2" id="KW-0408">Iron</keyword>
<keyword evidence="3" id="KW-0411">Iron-sulfur</keyword>
<dbReference type="RefSeq" id="WP_380207292.1">
    <property type="nucleotide sequence ID" value="NZ_JBHTEK010000006.1"/>
</dbReference>
<dbReference type="PANTHER" id="PTHR43105:SF10">
    <property type="entry name" value="NADH-QUINONE OXIDOREDUCTASE SUBUNIT G"/>
    <property type="match status" value="1"/>
</dbReference>
<keyword evidence="6" id="KW-1185">Reference proteome</keyword>
<dbReference type="Gene3D" id="3.40.50.740">
    <property type="match status" value="1"/>
</dbReference>
<evidence type="ECO:0000256" key="3">
    <source>
        <dbReference type="ARBA" id="ARBA00023014"/>
    </source>
</evidence>
<sequence>MALIVDKSKELLAEGHSSAIGFYTSGQLFIEEYYTLGVLGKAGLGTPHMDGNTRLCTATAGAALKLSFGTDGQAGSYADLDTTEAVLLVGHNMASQQTVLWARILDRLASVNPPLLVVIDPRLTYTAQHATVHLAPRAGTNVAVLNGLLHF</sequence>